<keyword evidence="2" id="KW-0238">DNA-binding</keyword>
<dbReference type="GO" id="GO:0043565">
    <property type="term" value="F:sequence-specific DNA binding"/>
    <property type="evidence" value="ECO:0007669"/>
    <property type="project" value="InterPro"/>
</dbReference>
<keyword evidence="6" id="KW-1185">Reference proteome</keyword>
<evidence type="ECO:0000313" key="5">
    <source>
        <dbReference type="EMBL" id="QDU34557.1"/>
    </source>
</evidence>
<name>A0A517YWI2_9BACT</name>
<gene>
    <name evidence="5" type="primary">tetD_1</name>
    <name evidence="5" type="ORF">KS4_26270</name>
</gene>
<dbReference type="PROSITE" id="PS01124">
    <property type="entry name" value="HTH_ARAC_FAMILY_2"/>
    <property type="match status" value="1"/>
</dbReference>
<evidence type="ECO:0000256" key="2">
    <source>
        <dbReference type="ARBA" id="ARBA00023125"/>
    </source>
</evidence>
<dbReference type="PANTHER" id="PTHR46796:SF7">
    <property type="entry name" value="ARAC FAMILY TRANSCRIPTIONAL REGULATOR"/>
    <property type="match status" value="1"/>
</dbReference>
<dbReference type="SUPFAM" id="SSF46689">
    <property type="entry name" value="Homeodomain-like"/>
    <property type="match status" value="2"/>
</dbReference>
<evidence type="ECO:0000259" key="4">
    <source>
        <dbReference type="PROSITE" id="PS01124"/>
    </source>
</evidence>
<reference evidence="5 6" key="1">
    <citation type="submission" date="2019-02" db="EMBL/GenBank/DDBJ databases">
        <title>Deep-cultivation of Planctomycetes and their phenomic and genomic characterization uncovers novel biology.</title>
        <authorList>
            <person name="Wiegand S."/>
            <person name="Jogler M."/>
            <person name="Boedeker C."/>
            <person name="Pinto D."/>
            <person name="Vollmers J."/>
            <person name="Rivas-Marin E."/>
            <person name="Kohn T."/>
            <person name="Peeters S.H."/>
            <person name="Heuer A."/>
            <person name="Rast P."/>
            <person name="Oberbeckmann S."/>
            <person name="Bunk B."/>
            <person name="Jeske O."/>
            <person name="Meyerdierks A."/>
            <person name="Storesund J.E."/>
            <person name="Kallscheuer N."/>
            <person name="Luecker S."/>
            <person name="Lage O.M."/>
            <person name="Pohl T."/>
            <person name="Merkel B.J."/>
            <person name="Hornburger P."/>
            <person name="Mueller R.-W."/>
            <person name="Bruemmer F."/>
            <person name="Labrenz M."/>
            <person name="Spormann A.M."/>
            <person name="Op den Camp H."/>
            <person name="Overmann J."/>
            <person name="Amann R."/>
            <person name="Jetten M.S.M."/>
            <person name="Mascher T."/>
            <person name="Medema M.H."/>
            <person name="Devos D.P."/>
            <person name="Kaster A.-K."/>
            <person name="Ovreas L."/>
            <person name="Rohde M."/>
            <person name="Galperin M.Y."/>
            <person name="Jogler C."/>
        </authorList>
    </citation>
    <scope>NUCLEOTIDE SEQUENCE [LARGE SCALE GENOMIC DNA]</scope>
    <source>
        <strain evidence="5 6">KS4</strain>
    </source>
</reference>
<proteinExistence type="predicted"/>
<dbReference type="PANTHER" id="PTHR46796">
    <property type="entry name" value="HTH-TYPE TRANSCRIPTIONAL ACTIVATOR RHAS-RELATED"/>
    <property type="match status" value="1"/>
</dbReference>
<sequence length="324" mass="35336">MPENKSTCNPSCIPLSTDPLGQTLHSFRMSGLVYAKSSLSAPWGAAMPPMPGCLLFHVVTAGQCLIQLPDQPIISLTPGQFALIPHGLGHNILSDPDTPPIPFFDLPVQQITPHYEILNYGGGGEHTSLICGAVRFDNPAATDLVKQLPNIIHLETWGTTDAEAMHATLRLIAAEAEAQQPGGDTIITRLADILVIQAIRRWLDQSPEAQSGWLGALKDERIGPAILNIHNNPAQNWTVESLAKSAHMSRSAFAARFMQTVGESPLKYLTRYRMHTAATWLRDSDISLIDCALKLGYTSEAAFSRAFKRTLNQSPGLYRSNQPI</sequence>
<dbReference type="InterPro" id="IPR050204">
    <property type="entry name" value="AraC_XylS_family_regulators"/>
</dbReference>
<dbReference type="EMBL" id="CP036425">
    <property type="protein sequence ID" value="QDU34557.1"/>
    <property type="molecule type" value="Genomic_DNA"/>
</dbReference>
<dbReference type="InterPro" id="IPR037923">
    <property type="entry name" value="HTH-like"/>
</dbReference>
<dbReference type="Gene3D" id="1.10.10.60">
    <property type="entry name" value="Homeodomain-like"/>
    <property type="match status" value="2"/>
</dbReference>
<dbReference type="SUPFAM" id="SSF51215">
    <property type="entry name" value="Regulatory protein AraC"/>
    <property type="match status" value="1"/>
</dbReference>
<dbReference type="SMART" id="SM00342">
    <property type="entry name" value="HTH_ARAC"/>
    <property type="match status" value="1"/>
</dbReference>
<keyword evidence="1" id="KW-0805">Transcription regulation</keyword>
<organism evidence="5 6">
    <name type="scientific">Poriferisphaera corsica</name>
    <dbReference type="NCBI Taxonomy" id="2528020"/>
    <lineage>
        <taxon>Bacteria</taxon>
        <taxon>Pseudomonadati</taxon>
        <taxon>Planctomycetota</taxon>
        <taxon>Phycisphaerae</taxon>
        <taxon>Phycisphaerales</taxon>
        <taxon>Phycisphaeraceae</taxon>
        <taxon>Poriferisphaera</taxon>
    </lineage>
</organism>
<dbReference type="AlphaFoldDB" id="A0A517YWI2"/>
<dbReference type="InterPro" id="IPR018060">
    <property type="entry name" value="HTH_AraC"/>
</dbReference>
<dbReference type="KEGG" id="pcor:KS4_26270"/>
<dbReference type="Pfam" id="PF12833">
    <property type="entry name" value="HTH_18"/>
    <property type="match status" value="1"/>
</dbReference>
<evidence type="ECO:0000256" key="1">
    <source>
        <dbReference type="ARBA" id="ARBA00023015"/>
    </source>
</evidence>
<dbReference type="InterPro" id="IPR009057">
    <property type="entry name" value="Homeodomain-like_sf"/>
</dbReference>
<dbReference type="GO" id="GO:0003700">
    <property type="term" value="F:DNA-binding transcription factor activity"/>
    <property type="evidence" value="ECO:0007669"/>
    <property type="project" value="InterPro"/>
</dbReference>
<protein>
    <submittedName>
        <fullName evidence="5">Transposon Tn10 TetD protein</fullName>
    </submittedName>
</protein>
<accession>A0A517YWI2</accession>
<feature type="domain" description="HTH araC/xylS-type" evidence="4">
    <location>
        <begin position="223"/>
        <end position="321"/>
    </location>
</feature>
<evidence type="ECO:0000256" key="3">
    <source>
        <dbReference type="ARBA" id="ARBA00023163"/>
    </source>
</evidence>
<dbReference type="Proteomes" id="UP000317369">
    <property type="component" value="Chromosome"/>
</dbReference>
<dbReference type="Pfam" id="PF12852">
    <property type="entry name" value="Cupin_6"/>
    <property type="match status" value="1"/>
</dbReference>
<keyword evidence="3" id="KW-0804">Transcription</keyword>
<evidence type="ECO:0000313" key="6">
    <source>
        <dbReference type="Proteomes" id="UP000317369"/>
    </source>
</evidence>
<dbReference type="InterPro" id="IPR032783">
    <property type="entry name" value="AraC_lig"/>
</dbReference>
<dbReference type="RefSeq" id="WP_145078560.1">
    <property type="nucleotide sequence ID" value="NZ_CP036425.1"/>
</dbReference>
<dbReference type="OrthoDB" id="9802263at2"/>